<feature type="compositionally biased region" description="Basic and acidic residues" evidence="1">
    <location>
        <begin position="7"/>
        <end position="23"/>
    </location>
</feature>
<dbReference type="AlphaFoldDB" id="A0A6J5Y0T8"/>
<name>A0A6J5Y0T8_PRUAR</name>
<feature type="region of interest" description="Disordered" evidence="1">
    <location>
        <begin position="147"/>
        <end position="245"/>
    </location>
</feature>
<dbReference type="EMBL" id="CAEKKB010000007">
    <property type="protein sequence ID" value="CAB4317098.1"/>
    <property type="molecule type" value="Genomic_DNA"/>
</dbReference>
<feature type="compositionally biased region" description="Basic and acidic residues" evidence="1">
    <location>
        <begin position="45"/>
        <end position="76"/>
    </location>
</feature>
<feature type="compositionally biased region" description="Polar residues" evidence="1">
    <location>
        <begin position="99"/>
        <end position="108"/>
    </location>
</feature>
<feature type="compositionally biased region" description="Basic and acidic residues" evidence="1">
    <location>
        <begin position="225"/>
        <end position="245"/>
    </location>
</feature>
<reference evidence="3" key="1">
    <citation type="journal article" date="2020" name="Genome Biol.">
        <title>Gamete binning: chromosome-level and haplotype-resolved genome assembly enabled by high-throughput single-cell sequencing of gamete genomes.</title>
        <authorList>
            <person name="Campoy J.A."/>
            <person name="Sun H."/>
            <person name="Goel M."/>
            <person name="Jiao W.-B."/>
            <person name="Folz-Donahue K."/>
            <person name="Wang N."/>
            <person name="Rubio M."/>
            <person name="Liu C."/>
            <person name="Kukat C."/>
            <person name="Ruiz D."/>
            <person name="Huettel B."/>
            <person name="Schneeberger K."/>
        </authorList>
    </citation>
    <scope>NUCLEOTIDE SEQUENCE [LARGE SCALE GENOMIC DNA]</scope>
    <source>
        <strain evidence="3">cv. Rojo Pasion</strain>
    </source>
</reference>
<proteinExistence type="predicted"/>
<gene>
    <name evidence="2" type="ORF">ORAREDHAP_LOCUS43733</name>
</gene>
<accession>A0A6J5Y0T8</accession>
<dbReference type="Proteomes" id="UP000507245">
    <property type="component" value="Unassembled WGS sequence"/>
</dbReference>
<protein>
    <submittedName>
        <fullName evidence="2">Uncharacterized protein</fullName>
    </submittedName>
</protein>
<feature type="compositionally biased region" description="Basic and acidic residues" evidence="1">
    <location>
        <begin position="172"/>
        <end position="181"/>
    </location>
</feature>
<evidence type="ECO:0000313" key="3">
    <source>
        <dbReference type="Proteomes" id="UP000507245"/>
    </source>
</evidence>
<feature type="region of interest" description="Disordered" evidence="1">
    <location>
        <begin position="1"/>
        <end position="116"/>
    </location>
</feature>
<organism evidence="2 3">
    <name type="scientific">Prunus armeniaca</name>
    <name type="common">Apricot</name>
    <name type="synonym">Armeniaca vulgaris</name>
    <dbReference type="NCBI Taxonomy" id="36596"/>
    <lineage>
        <taxon>Eukaryota</taxon>
        <taxon>Viridiplantae</taxon>
        <taxon>Streptophyta</taxon>
        <taxon>Embryophyta</taxon>
        <taxon>Tracheophyta</taxon>
        <taxon>Spermatophyta</taxon>
        <taxon>Magnoliopsida</taxon>
        <taxon>eudicotyledons</taxon>
        <taxon>Gunneridae</taxon>
        <taxon>Pentapetalae</taxon>
        <taxon>rosids</taxon>
        <taxon>fabids</taxon>
        <taxon>Rosales</taxon>
        <taxon>Rosaceae</taxon>
        <taxon>Amygdaloideae</taxon>
        <taxon>Amygdaleae</taxon>
        <taxon>Prunus</taxon>
    </lineage>
</organism>
<evidence type="ECO:0000313" key="2">
    <source>
        <dbReference type="EMBL" id="CAB4317098.1"/>
    </source>
</evidence>
<evidence type="ECO:0000256" key="1">
    <source>
        <dbReference type="SAM" id="MobiDB-lite"/>
    </source>
</evidence>
<sequence length="245" mass="28045">MPATGSKIDEQLIHTRGETDRRPSRISNQSYEPFSPRKGPNKPYEAFRRIDRKAMDETPIRQESESRKLEEIDKWRTRLKQPKPKAFPLSPHEEAGCRPSTTSNSTNVRPPGLAKPAMVQNGRWYLVGKGGKPGKELTNTQARRIKRQYGKARREMEHQSTQSSPPRAHQATRKEFQREGRSTVGMLRLKGAPESTTRTEQTESRPYLGNKKAIEGSKLDLFLKPGHESRPSVRKCQDWEQAKAF</sequence>
<keyword evidence="3" id="KW-1185">Reference proteome</keyword>